<dbReference type="Proteomes" id="UP000612808">
    <property type="component" value="Unassembled WGS sequence"/>
</dbReference>
<dbReference type="EMBL" id="BOMB01000054">
    <property type="protein sequence ID" value="GID16156.1"/>
    <property type="molecule type" value="Genomic_DNA"/>
</dbReference>
<dbReference type="InterPro" id="IPR050109">
    <property type="entry name" value="HTH-type_TetR-like_transc_reg"/>
</dbReference>
<evidence type="ECO:0000313" key="7">
    <source>
        <dbReference type="Proteomes" id="UP000612808"/>
    </source>
</evidence>
<dbReference type="GO" id="GO:0000976">
    <property type="term" value="F:transcription cis-regulatory region binding"/>
    <property type="evidence" value="ECO:0007669"/>
    <property type="project" value="TreeGrafter"/>
</dbReference>
<dbReference type="SUPFAM" id="SSF46689">
    <property type="entry name" value="Homeodomain-like"/>
    <property type="match status" value="1"/>
</dbReference>
<keyword evidence="1" id="KW-0805">Transcription regulation</keyword>
<gene>
    <name evidence="6" type="ORF">Aru02nite_70450</name>
</gene>
<protein>
    <submittedName>
        <fullName evidence="6">TetR family transcriptional regulator</fullName>
    </submittedName>
</protein>
<feature type="DNA-binding region" description="H-T-H motif" evidence="4">
    <location>
        <begin position="36"/>
        <end position="55"/>
    </location>
</feature>
<dbReference type="PANTHER" id="PTHR30055">
    <property type="entry name" value="HTH-TYPE TRANSCRIPTIONAL REGULATOR RUTR"/>
    <property type="match status" value="1"/>
</dbReference>
<accession>A0A8J3JD54</accession>
<evidence type="ECO:0000256" key="2">
    <source>
        <dbReference type="ARBA" id="ARBA00023125"/>
    </source>
</evidence>
<dbReference type="Gene3D" id="1.10.10.60">
    <property type="entry name" value="Homeodomain-like"/>
    <property type="match status" value="1"/>
</dbReference>
<feature type="domain" description="HTH tetR-type" evidence="5">
    <location>
        <begin position="13"/>
        <end position="73"/>
    </location>
</feature>
<proteinExistence type="predicted"/>
<keyword evidence="7" id="KW-1185">Reference proteome</keyword>
<keyword evidence="3" id="KW-0804">Transcription</keyword>
<comment type="caution">
    <text evidence="6">The sequence shown here is derived from an EMBL/GenBank/DDBJ whole genome shotgun (WGS) entry which is preliminary data.</text>
</comment>
<dbReference type="AlphaFoldDB" id="A0A8J3JD54"/>
<keyword evidence="2 4" id="KW-0238">DNA-binding</keyword>
<dbReference type="GO" id="GO:0003700">
    <property type="term" value="F:DNA-binding transcription factor activity"/>
    <property type="evidence" value="ECO:0007669"/>
    <property type="project" value="TreeGrafter"/>
</dbReference>
<name>A0A8J3JD54_9ACTN</name>
<dbReference type="PRINTS" id="PR00455">
    <property type="entry name" value="HTHTETR"/>
</dbReference>
<evidence type="ECO:0000259" key="5">
    <source>
        <dbReference type="PROSITE" id="PS50977"/>
    </source>
</evidence>
<dbReference type="InterPro" id="IPR009057">
    <property type="entry name" value="Homeodomain-like_sf"/>
</dbReference>
<sequence length="211" mass="23187">MSDEPGLRERKKRATRQQISDLASGLFLERGFDQVTVAEVARAADVSTKTVFNYFPRKEDLFLDRLAPLGEMITTAVRDRPAGSSVLRALRDMYLALLKAKNPVSGYAEPRYASFWRTVTASAALRARVREVVQDLEDLVARLYAEAEGIDPHGLRARLAGAYVLAAHRSVYLTAATRAMAGTDPDTITAGSVRAYHQAFDAAERALATLD</sequence>
<reference evidence="6" key="1">
    <citation type="submission" date="2021-01" db="EMBL/GenBank/DDBJ databases">
        <title>Whole genome shotgun sequence of Actinocatenispora rupis NBRC 107355.</title>
        <authorList>
            <person name="Komaki H."/>
            <person name="Tamura T."/>
        </authorList>
    </citation>
    <scope>NUCLEOTIDE SEQUENCE</scope>
    <source>
        <strain evidence="6">NBRC 107355</strain>
    </source>
</reference>
<dbReference type="InterPro" id="IPR001647">
    <property type="entry name" value="HTH_TetR"/>
</dbReference>
<dbReference type="RefSeq" id="WP_203664809.1">
    <property type="nucleotide sequence ID" value="NZ_BAAAZM010000029.1"/>
</dbReference>
<dbReference type="Gene3D" id="1.10.357.10">
    <property type="entry name" value="Tetracycline Repressor, domain 2"/>
    <property type="match status" value="1"/>
</dbReference>
<evidence type="ECO:0000313" key="6">
    <source>
        <dbReference type="EMBL" id="GID16156.1"/>
    </source>
</evidence>
<evidence type="ECO:0000256" key="1">
    <source>
        <dbReference type="ARBA" id="ARBA00023015"/>
    </source>
</evidence>
<organism evidence="6 7">
    <name type="scientific">Actinocatenispora rupis</name>
    <dbReference type="NCBI Taxonomy" id="519421"/>
    <lineage>
        <taxon>Bacteria</taxon>
        <taxon>Bacillati</taxon>
        <taxon>Actinomycetota</taxon>
        <taxon>Actinomycetes</taxon>
        <taxon>Micromonosporales</taxon>
        <taxon>Micromonosporaceae</taxon>
        <taxon>Actinocatenispora</taxon>
    </lineage>
</organism>
<dbReference type="Pfam" id="PF00440">
    <property type="entry name" value="TetR_N"/>
    <property type="match status" value="1"/>
</dbReference>
<evidence type="ECO:0000256" key="4">
    <source>
        <dbReference type="PROSITE-ProRule" id="PRU00335"/>
    </source>
</evidence>
<evidence type="ECO:0000256" key="3">
    <source>
        <dbReference type="ARBA" id="ARBA00023163"/>
    </source>
</evidence>
<dbReference type="PROSITE" id="PS50977">
    <property type="entry name" value="HTH_TETR_2"/>
    <property type="match status" value="1"/>
</dbReference>
<dbReference type="PANTHER" id="PTHR30055:SF234">
    <property type="entry name" value="HTH-TYPE TRANSCRIPTIONAL REGULATOR BETI"/>
    <property type="match status" value="1"/>
</dbReference>